<protein>
    <recommendedName>
        <fullName evidence="3">DUF222 domain-containing protein</fullName>
    </recommendedName>
</protein>
<organism evidence="1 2">
    <name type="scientific">Tsukamurella soli</name>
    <dbReference type="NCBI Taxonomy" id="644556"/>
    <lineage>
        <taxon>Bacteria</taxon>
        <taxon>Bacillati</taxon>
        <taxon>Actinomycetota</taxon>
        <taxon>Actinomycetes</taxon>
        <taxon>Mycobacteriales</taxon>
        <taxon>Tsukamurellaceae</taxon>
        <taxon>Tsukamurella</taxon>
    </lineage>
</organism>
<keyword evidence="2" id="KW-1185">Reference proteome</keyword>
<dbReference type="EMBL" id="BAABFR010000171">
    <property type="protein sequence ID" value="GAA4407108.1"/>
    <property type="molecule type" value="Genomic_DNA"/>
</dbReference>
<reference evidence="2" key="1">
    <citation type="journal article" date="2019" name="Int. J. Syst. Evol. Microbiol.">
        <title>The Global Catalogue of Microorganisms (GCM) 10K type strain sequencing project: providing services to taxonomists for standard genome sequencing and annotation.</title>
        <authorList>
            <consortium name="The Broad Institute Genomics Platform"/>
            <consortium name="The Broad Institute Genome Sequencing Center for Infectious Disease"/>
            <person name="Wu L."/>
            <person name="Ma J."/>
        </authorList>
    </citation>
    <scope>NUCLEOTIDE SEQUENCE [LARGE SCALE GENOMIC DNA]</scope>
    <source>
        <strain evidence="2">JCM 17688</strain>
    </source>
</reference>
<evidence type="ECO:0000313" key="1">
    <source>
        <dbReference type="EMBL" id="GAA4407108.1"/>
    </source>
</evidence>
<dbReference type="InterPro" id="IPR045633">
    <property type="entry name" value="DUF6414"/>
</dbReference>
<dbReference type="RefSeq" id="WP_345001663.1">
    <property type="nucleotide sequence ID" value="NZ_BAABFR010000171.1"/>
</dbReference>
<accession>A0ABP8KI54</accession>
<evidence type="ECO:0008006" key="3">
    <source>
        <dbReference type="Google" id="ProtNLM"/>
    </source>
</evidence>
<name>A0ABP8KI54_9ACTN</name>
<sequence>MPNMLPESSELDVRDYLYIDRQRTGSLLAQLIDGLPEERSEARTRSWSIAAGLRRVASVGKDIGENSSQTLALADLHVSQLEESAEALGLLADVSDKMARRKFWLRGKVRESVRPGMLLRVTAPTQLSDIASIAGTFRRLNNVLSDSPSDLEQMLGALEALYGESITVSVRTALADEYEVGFMGEIPHAHEFGPMRRELLLSQVGAEATELTTIMQVSAIPTEREKLSPEQLLTEIKPHVDRLVGGGGTAIDRAALDQLAASFGGMLTMTGFVAAPAWPAIGVVPLAIYRGVGHTSLDSDDVE</sequence>
<dbReference type="Pfam" id="PF19952">
    <property type="entry name" value="DUF6414"/>
    <property type="match status" value="1"/>
</dbReference>
<evidence type="ECO:0000313" key="2">
    <source>
        <dbReference type="Proteomes" id="UP001500635"/>
    </source>
</evidence>
<comment type="caution">
    <text evidence="1">The sequence shown here is derived from an EMBL/GenBank/DDBJ whole genome shotgun (WGS) entry which is preliminary data.</text>
</comment>
<dbReference type="Proteomes" id="UP001500635">
    <property type="component" value="Unassembled WGS sequence"/>
</dbReference>
<proteinExistence type="predicted"/>
<gene>
    <name evidence="1" type="ORF">GCM10023147_51020</name>
</gene>